<keyword evidence="6 8" id="KW-1133">Transmembrane helix</keyword>
<feature type="transmembrane region" description="Helical" evidence="8">
    <location>
        <begin position="141"/>
        <end position="158"/>
    </location>
</feature>
<comment type="subcellular location">
    <subcellularLocation>
        <location evidence="1">Cell membrane</location>
        <topology evidence="1">Multi-pass membrane protein</topology>
    </subcellularLocation>
</comment>
<dbReference type="PANTHER" id="PTHR34979">
    <property type="entry name" value="INNER MEMBRANE PROTEIN YGAZ"/>
    <property type="match status" value="1"/>
</dbReference>
<keyword evidence="3" id="KW-0813">Transport</keyword>
<comment type="similarity">
    <text evidence="2">Belongs to the AzlC family.</text>
</comment>
<protein>
    <submittedName>
        <fullName evidence="9">Branched-chain amino acid transporter AzlC</fullName>
    </submittedName>
</protein>
<comment type="caution">
    <text evidence="9">The sequence shown here is derived from an EMBL/GenBank/DDBJ whole genome shotgun (WGS) entry which is preliminary data.</text>
</comment>
<gene>
    <name evidence="9" type="ORF">BHU61_08095</name>
</gene>
<name>A0A327ZT39_9STAP</name>
<dbReference type="GO" id="GO:1903785">
    <property type="term" value="P:L-valine transmembrane transport"/>
    <property type="evidence" value="ECO:0007669"/>
    <property type="project" value="TreeGrafter"/>
</dbReference>
<evidence type="ECO:0000313" key="9">
    <source>
        <dbReference type="EMBL" id="RAK44664.1"/>
    </source>
</evidence>
<reference evidence="9 10" key="1">
    <citation type="journal article" date="2018" name="Front. Microbiol.">
        <title>Description and Comparative Genomics of Macrococcus caseolyticus subsp. hominis subsp. nov., Macrococcus goetzii sp. nov., Macrococcus epidermidis sp. nov., and Macrococcus bohemicus sp. nov., Novel Macrococci From Human Clinical Material With Virulence Potential and Suspected Uptake of Foreign DNA by Natural Transformation.</title>
        <authorList>
            <person name="Maslanova I."/>
            <person name="Wertheimer Z."/>
            <person name="Sedlacek I."/>
            <person name="Svec P."/>
            <person name="Indrakova A."/>
            <person name="Kovarovic V."/>
            <person name="Schumann P."/>
            <person name="Sproer C."/>
            <person name="Kralova S."/>
            <person name="Sedo O."/>
            <person name="Kristofova L."/>
            <person name="Vrbovska V."/>
            <person name="Fuzik T."/>
            <person name="Petras P."/>
            <person name="Zdrahal Z."/>
            <person name="Ruzickova V."/>
            <person name="Doskar J."/>
            <person name="Pantucek R."/>
        </authorList>
    </citation>
    <scope>NUCLEOTIDE SEQUENCE [LARGE SCALE GENOMIC DNA]</scope>
    <source>
        <strain evidence="9 10">01/688</strain>
    </source>
</reference>
<dbReference type="Pfam" id="PF03591">
    <property type="entry name" value="AzlC"/>
    <property type="match status" value="1"/>
</dbReference>
<evidence type="ECO:0000313" key="10">
    <source>
        <dbReference type="Proteomes" id="UP000249808"/>
    </source>
</evidence>
<sequence>MNQNRHKLALKVAFPPTIPILTGFIFLGMTFGIYMHSLGHPIWMAVLMSACIFAGSMEFVAATMLLGIFNPFSAFILALMINARHLFYGIAMLERFKGTGRKKWYLIFGMCDETFVINQTMSIPKNVDKGLVMTYVTLFNHLYWVTGSFLGSIIGGFITVDLEGLEFVMAALFLVIFLEQWFKGGRRFSTLGIIISIVCLLIFGKSYFVLPTMFIMLIIFIVFKRPLTRVGERI</sequence>
<dbReference type="PANTHER" id="PTHR34979:SF1">
    <property type="entry name" value="INNER MEMBRANE PROTEIN YGAZ"/>
    <property type="match status" value="1"/>
</dbReference>
<evidence type="ECO:0000256" key="1">
    <source>
        <dbReference type="ARBA" id="ARBA00004651"/>
    </source>
</evidence>
<organism evidence="9 10">
    <name type="scientific">Macrococcus epidermidis</name>
    <dbReference type="NCBI Taxonomy" id="1902580"/>
    <lineage>
        <taxon>Bacteria</taxon>
        <taxon>Bacillati</taxon>
        <taxon>Bacillota</taxon>
        <taxon>Bacilli</taxon>
        <taxon>Bacillales</taxon>
        <taxon>Staphylococcaceae</taxon>
        <taxon>Macrococcus</taxon>
    </lineage>
</organism>
<proteinExistence type="inferred from homology"/>
<feature type="transmembrane region" description="Helical" evidence="8">
    <location>
        <begin position="72"/>
        <end position="92"/>
    </location>
</feature>
<feature type="transmembrane region" description="Helical" evidence="8">
    <location>
        <begin position="165"/>
        <end position="182"/>
    </location>
</feature>
<dbReference type="RefSeq" id="WP_111716034.1">
    <property type="nucleotide sequence ID" value="NZ_CP073819.1"/>
</dbReference>
<dbReference type="InterPro" id="IPR011606">
    <property type="entry name" value="Brnchd-chn_aa_trnsp_permease"/>
</dbReference>
<accession>A0A327ZT39</accession>
<feature type="transmembrane region" description="Helical" evidence="8">
    <location>
        <begin position="194"/>
        <end position="223"/>
    </location>
</feature>
<dbReference type="AlphaFoldDB" id="A0A327ZT39"/>
<evidence type="ECO:0000256" key="7">
    <source>
        <dbReference type="ARBA" id="ARBA00023136"/>
    </source>
</evidence>
<evidence type="ECO:0000256" key="6">
    <source>
        <dbReference type="ARBA" id="ARBA00022989"/>
    </source>
</evidence>
<dbReference type="EMBL" id="PZJH01000003">
    <property type="protein sequence ID" value="RAK44664.1"/>
    <property type="molecule type" value="Genomic_DNA"/>
</dbReference>
<evidence type="ECO:0000256" key="2">
    <source>
        <dbReference type="ARBA" id="ARBA00010735"/>
    </source>
</evidence>
<keyword evidence="5 8" id="KW-0812">Transmembrane</keyword>
<keyword evidence="7 8" id="KW-0472">Membrane</keyword>
<keyword evidence="4" id="KW-1003">Cell membrane</keyword>
<feature type="transmembrane region" description="Helical" evidence="8">
    <location>
        <begin position="104"/>
        <end position="121"/>
    </location>
</feature>
<feature type="transmembrane region" description="Helical" evidence="8">
    <location>
        <begin position="12"/>
        <end position="35"/>
    </location>
</feature>
<dbReference type="GO" id="GO:0005886">
    <property type="term" value="C:plasma membrane"/>
    <property type="evidence" value="ECO:0007669"/>
    <property type="project" value="UniProtKB-SubCell"/>
</dbReference>
<keyword evidence="10" id="KW-1185">Reference proteome</keyword>
<dbReference type="Proteomes" id="UP000249808">
    <property type="component" value="Unassembled WGS sequence"/>
</dbReference>
<evidence type="ECO:0000256" key="4">
    <source>
        <dbReference type="ARBA" id="ARBA00022475"/>
    </source>
</evidence>
<evidence type="ECO:0000256" key="8">
    <source>
        <dbReference type="SAM" id="Phobius"/>
    </source>
</evidence>
<evidence type="ECO:0000256" key="5">
    <source>
        <dbReference type="ARBA" id="ARBA00022692"/>
    </source>
</evidence>
<evidence type="ECO:0000256" key="3">
    <source>
        <dbReference type="ARBA" id="ARBA00022448"/>
    </source>
</evidence>